<evidence type="ECO:0000313" key="3">
    <source>
        <dbReference type="Proteomes" id="UP000774000"/>
    </source>
</evidence>
<dbReference type="Pfam" id="PF04474">
    <property type="entry name" value="DUF554"/>
    <property type="match status" value="1"/>
</dbReference>
<feature type="transmembrane region" description="Helical" evidence="1">
    <location>
        <begin position="96"/>
        <end position="118"/>
    </location>
</feature>
<gene>
    <name evidence="2" type="ORF">JOC47_002487</name>
</gene>
<feature type="transmembrane region" description="Helical" evidence="1">
    <location>
        <begin position="174"/>
        <end position="196"/>
    </location>
</feature>
<keyword evidence="3" id="KW-1185">Reference proteome</keyword>
<sequence>MMIGNIVNTIAILIGGSLGLFIGDKISESLKDIVMQGLSLAVLLIGLKMALQTQNMPVVIFSLVLGGIIGEFLSIKTNLDRLGDWIESKLDSESEIAAGFVHTSLIYCVGAMAITGAIQDGLGNPSTLYSKSLLDGFSAIAFSSTMGPGVLVSAISVFLYQGSIALLAGWSQQILIDPVITEMTAVGGLLIVAISLNLLEIVNIKVGNLLPAIFISIFLVYLF</sequence>
<proteinExistence type="predicted"/>
<keyword evidence="1" id="KW-0812">Transmembrane</keyword>
<protein>
    <submittedName>
        <fullName evidence="2">Membrane protein YqgA involved in biofilm formation</fullName>
    </submittedName>
</protein>
<evidence type="ECO:0000313" key="2">
    <source>
        <dbReference type="EMBL" id="MBM7557621.1"/>
    </source>
</evidence>
<dbReference type="Proteomes" id="UP000774000">
    <property type="component" value="Unassembled WGS sequence"/>
</dbReference>
<dbReference type="EMBL" id="JAFBDQ010000014">
    <property type="protein sequence ID" value="MBM7557621.1"/>
    <property type="molecule type" value="Genomic_DNA"/>
</dbReference>
<dbReference type="InterPro" id="IPR007563">
    <property type="entry name" value="DUF554"/>
</dbReference>
<feature type="transmembrane region" description="Helical" evidence="1">
    <location>
        <begin position="34"/>
        <end position="51"/>
    </location>
</feature>
<keyword evidence="1" id="KW-1133">Transmembrane helix</keyword>
<evidence type="ECO:0000256" key="1">
    <source>
        <dbReference type="SAM" id="Phobius"/>
    </source>
</evidence>
<feature type="transmembrane region" description="Helical" evidence="1">
    <location>
        <begin position="138"/>
        <end position="162"/>
    </location>
</feature>
<feature type="transmembrane region" description="Helical" evidence="1">
    <location>
        <begin position="57"/>
        <end position="75"/>
    </location>
</feature>
<keyword evidence="1" id="KW-0472">Membrane</keyword>
<feature type="transmembrane region" description="Helical" evidence="1">
    <location>
        <begin position="6"/>
        <end position="22"/>
    </location>
</feature>
<organism evidence="2 3">
    <name type="scientific">Halanaerobacter jeridensis</name>
    <dbReference type="NCBI Taxonomy" id="706427"/>
    <lineage>
        <taxon>Bacteria</taxon>
        <taxon>Bacillati</taxon>
        <taxon>Bacillota</taxon>
        <taxon>Clostridia</taxon>
        <taxon>Halanaerobiales</taxon>
        <taxon>Halobacteroidaceae</taxon>
        <taxon>Halanaerobacter</taxon>
    </lineage>
</organism>
<reference evidence="2" key="1">
    <citation type="submission" date="2021-01" db="EMBL/GenBank/DDBJ databases">
        <title>Genomic Encyclopedia of Type Strains, Phase IV (KMG-IV): sequencing the most valuable type-strain genomes for metagenomic binning, comparative biology and taxonomic classification.</title>
        <authorList>
            <person name="Goeker M."/>
        </authorList>
    </citation>
    <scope>NUCLEOTIDE SEQUENCE</scope>
    <source>
        <strain evidence="2">DSM 23230</strain>
    </source>
</reference>
<dbReference type="PANTHER" id="PTHR36111:SF2">
    <property type="entry name" value="INNER MEMBRANE PROTEIN"/>
    <property type="match status" value="1"/>
</dbReference>
<accession>A0A938XWN1</accession>
<dbReference type="PANTHER" id="PTHR36111">
    <property type="entry name" value="INNER MEMBRANE PROTEIN-RELATED"/>
    <property type="match status" value="1"/>
</dbReference>
<comment type="caution">
    <text evidence="2">The sequence shown here is derived from an EMBL/GenBank/DDBJ whole genome shotgun (WGS) entry which is preliminary data.</text>
</comment>
<dbReference type="AlphaFoldDB" id="A0A938XWN1"/>
<name>A0A938XWN1_9FIRM</name>
<feature type="transmembrane region" description="Helical" evidence="1">
    <location>
        <begin position="202"/>
        <end position="222"/>
    </location>
</feature>